<dbReference type="AlphaFoldDB" id="A0A4C2A9U9"/>
<protein>
    <submittedName>
        <fullName evidence="2">Uncharacterized protein</fullName>
    </submittedName>
</protein>
<name>A0A4C2A9U9_EUMVA</name>
<dbReference type="Proteomes" id="UP000299102">
    <property type="component" value="Unassembled WGS sequence"/>
</dbReference>
<evidence type="ECO:0000256" key="1">
    <source>
        <dbReference type="SAM" id="MobiDB-lite"/>
    </source>
</evidence>
<feature type="compositionally biased region" description="Basic and acidic residues" evidence="1">
    <location>
        <begin position="88"/>
        <end position="102"/>
    </location>
</feature>
<evidence type="ECO:0000313" key="3">
    <source>
        <dbReference type="Proteomes" id="UP000299102"/>
    </source>
</evidence>
<gene>
    <name evidence="2" type="ORF">EVAR_63133_1</name>
</gene>
<feature type="region of interest" description="Disordered" evidence="1">
    <location>
        <begin position="73"/>
        <end position="105"/>
    </location>
</feature>
<keyword evidence="3" id="KW-1185">Reference proteome</keyword>
<sequence>MEIEPKTTRFYNLNIDKQKTTQIYTCLGWHCTRECDRVRPSKFCDRTSHQFLLCFNVPYARRTEKTVSPFRQQCEPAHRGRGAGNNRLRNDSFRDERRDNRRVQGNSDLGVQIMSSIGIRDNLGGIRLEFP</sequence>
<comment type="caution">
    <text evidence="2">The sequence shown here is derived from an EMBL/GenBank/DDBJ whole genome shotgun (WGS) entry which is preliminary data.</text>
</comment>
<proteinExistence type="predicted"/>
<organism evidence="2 3">
    <name type="scientific">Eumeta variegata</name>
    <name type="common">Bagworm moth</name>
    <name type="synonym">Eumeta japonica</name>
    <dbReference type="NCBI Taxonomy" id="151549"/>
    <lineage>
        <taxon>Eukaryota</taxon>
        <taxon>Metazoa</taxon>
        <taxon>Ecdysozoa</taxon>
        <taxon>Arthropoda</taxon>
        <taxon>Hexapoda</taxon>
        <taxon>Insecta</taxon>
        <taxon>Pterygota</taxon>
        <taxon>Neoptera</taxon>
        <taxon>Endopterygota</taxon>
        <taxon>Lepidoptera</taxon>
        <taxon>Glossata</taxon>
        <taxon>Ditrysia</taxon>
        <taxon>Tineoidea</taxon>
        <taxon>Psychidae</taxon>
        <taxon>Oiketicinae</taxon>
        <taxon>Eumeta</taxon>
    </lineage>
</organism>
<reference evidence="2 3" key="1">
    <citation type="journal article" date="2019" name="Commun. Biol.">
        <title>The bagworm genome reveals a unique fibroin gene that provides high tensile strength.</title>
        <authorList>
            <person name="Kono N."/>
            <person name="Nakamura H."/>
            <person name="Ohtoshi R."/>
            <person name="Tomita M."/>
            <person name="Numata K."/>
            <person name="Arakawa K."/>
        </authorList>
    </citation>
    <scope>NUCLEOTIDE SEQUENCE [LARGE SCALE GENOMIC DNA]</scope>
</reference>
<evidence type="ECO:0000313" key="2">
    <source>
        <dbReference type="EMBL" id="GBP95984.1"/>
    </source>
</evidence>
<dbReference type="EMBL" id="BGZK01002716">
    <property type="protein sequence ID" value="GBP95984.1"/>
    <property type="molecule type" value="Genomic_DNA"/>
</dbReference>
<accession>A0A4C2A9U9</accession>